<organism evidence="5 6">
    <name type="scientific">Sutcliffiella cohnii</name>
    <dbReference type="NCBI Taxonomy" id="33932"/>
    <lineage>
        <taxon>Bacteria</taxon>
        <taxon>Bacillati</taxon>
        <taxon>Bacillota</taxon>
        <taxon>Bacilli</taxon>
        <taxon>Bacillales</taxon>
        <taxon>Bacillaceae</taxon>
        <taxon>Sutcliffiella</taxon>
    </lineage>
</organism>
<keyword evidence="3" id="KW-0813">Transport</keyword>
<protein>
    <submittedName>
        <fullName evidence="5">Sugar ABC transporter substrate-binding protein</fullName>
    </submittedName>
</protein>
<evidence type="ECO:0000256" key="3">
    <source>
        <dbReference type="ARBA" id="ARBA00022448"/>
    </source>
</evidence>
<dbReference type="RefSeq" id="WP_066421011.1">
    <property type="nucleotide sequence ID" value="NZ_CP018866.1"/>
</dbReference>
<evidence type="ECO:0000313" key="6">
    <source>
        <dbReference type="Proteomes" id="UP000215224"/>
    </source>
</evidence>
<sequence length="439" mass="48857">MKRGFSLALILLLVASIILGCSNSSSSGSKDVVKVWTYPVHGDYEPELQELIKSFEAENENIKIEYEVLSWAEGPQKFDIALNSGNPPDIYFGKPQGKYVDSGLAVDLTGKLNVNESDYNDVALDHMRIEGGLYGLPIYMFLHVWGGNKQLMEQYGIDYEKIQTEGWTWAEFKELAAKGVTTKASGEQQYGFVFQGNNEELLDHLALNNGLPYRFNEDGITWNDDKILETMQYIRSLIDDGIMPRETAAVDPAKRMELYYNHQALFFGRAIPYFDPVVEAHNEEIKEGKVEGEEVNFVLLPIPHNEGQEQVSFGGSEGYMLFTQKNAKEDHVNNSIKVLEHLTSAEAGQSAAALALPQVHKDAEGKFEMPLAPYNEVAAEVLASKVLPPAKVSAAAKAKDDRFRTEVVIPTFQGILSGEVTPEEALETFKTKGTEIFAK</sequence>
<gene>
    <name evidence="5" type="ORF">BC6307_17290</name>
</gene>
<dbReference type="InterPro" id="IPR006059">
    <property type="entry name" value="SBP"/>
</dbReference>
<evidence type="ECO:0000256" key="2">
    <source>
        <dbReference type="ARBA" id="ARBA00008520"/>
    </source>
</evidence>
<dbReference type="PANTHER" id="PTHR43649">
    <property type="entry name" value="ARABINOSE-BINDING PROTEIN-RELATED"/>
    <property type="match status" value="1"/>
</dbReference>
<dbReference type="KEGG" id="bcoh:BC6307_17290"/>
<reference evidence="5 6" key="1">
    <citation type="submission" date="2016-12" db="EMBL/GenBank/DDBJ databases">
        <title>The whole genome sequencing and assembly of Bacillus cohnii DSM 6307T strain.</title>
        <authorList>
            <person name="Lee Y.-J."/>
            <person name="Yi H."/>
            <person name="Bahn Y.-S."/>
            <person name="Kim J.F."/>
            <person name="Lee D.-W."/>
        </authorList>
    </citation>
    <scope>NUCLEOTIDE SEQUENCE [LARGE SCALE GENOMIC DNA]</scope>
    <source>
        <strain evidence="5 6">DSM 6307</strain>
    </source>
</reference>
<dbReference type="PANTHER" id="PTHR43649:SF31">
    <property type="entry name" value="SN-GLYCEROL-3-PHOSPHATE-BINDING PERIPLASMIC PROTEIN UGPB"/>
    <property type="match status" value="1"/>
</dbReference>
<evidence type="ECO:0000313" key="5">
    <source>
        <dbReference type="EMBL" id="AST92915.1"/>
    </source>
</evidence>
<comment type="similarity">
    <text evidence="2">Belongs to the bacterial solute-binding protein 1 family.</text>
</comment>
<dbReference type="PROSITE" id="PS51257">
    <property type="entry name" value="PROKAR_LIPOPROTEIN"/>
    <property type="match status" value="1"/>
</dbReference>
<proteinExistence type="inferred from homology"/>
<dbReference type="AlphaFoldDB" id="A0A223KTT4"/>
<dbReference type="EMBL" id="CP018866">
    <property type="protein sequence ID" value="AST92915.1"/>
    <property type="molecule type" value="Genomic_DNA"/>
</dbReference>
<comment type="subcellular location">
    <subcellularLocation>
        <location evidence="1">Cell envelope</location>
    </subcellularLocation>
</comment>
<keyword evidence="6" id="KW-1185">Reference proteome</keyword>
<name>A0A223KTT4_9BACI</name>
<dbReference type="Proteomes" id="UP000215224">
    <property type="component" value="Chromosome"/>
</dbReference>
<dbReference type="Gene3D" id="3.40.190.10">
    <property type="entry name" value="Periplasmic binding protein-like II"/>
    <property type="match status" value="1"/>
</dbReference>
<keyword evidence="4" id="KW-0732">Signal</keyword>
<dbReference type="STRING" id="1314751.GCA_001591425_04615"/>
<dbReference type="Pfam" id="PF01547">
    <property type="entry name" value="SBP_bac_1"/>
    <property type="match status" value="1"/>
</dbReference>
<dbReference type="GO" id="GO:0030313">
    <property type="term" value="C:cell envelope"/>
    <property type="evidence" value="ECO:0007669"/>
    <property type="project" value="UniProtKB-SubCell"/>
</dbReference>
<dbReference type="InterPro" id="IPR050490">
    <property type="entry name" value="Bact_solute-bd_prot1"/>
</dbReference>
<evidence type="ECO:0000256" key="1">
    <source>
        <dbReference type="ARBA" id="ARBA00004196"/>
    </source>
</evidence>
<accession>A0A223KTT4</accession>
<dbReference type="SUPFAM" id="SSF53850">
    <property type="entry name" value="Periplasmic binding protein-like II"/>
    <property type="match status" value="1"/>
</dbReference>
<evidence type="ECO:0000256" key="4">
    <source>
        <dbReference type="ARBA" id="ARBA00022729"/>
    </source>
</evidence>